<sequence>MMACLVGSVSGGPIPITKNPCLWSQCLLSSRASTSIRNNNIAAVVRSICGYGSSSINTFKAKAMIREEPERRFPPQNQHGQPGKEYLMDPRPIFNNPDYKPTNKLKGKVALVTGGDSGIGRSVCYFFAKEGATVAFTYVKGVEDIDAKYTLEIINDAKISDAGDPIAIPTDVRYDKHCKKVVDEVVAKYGRIDVLVNNAAVQYNAYTLDDITEERLERIYRTNIFSHFFMTRHAVKHMKPGSSIINTTSVLGFSGSPKFIDYASTKGAIVNFTKSLAIFLIDKKIRVNGVAPGPIWTPLEAAALDDEDIASLGSQAPMNRAGQPFEVGLTYVFLASNDASYYTGTFLHPDGGLLDNNAIPRVNNNQNTENPQQK</sequence>
<dbReference type="FunFam" id="3.40.50.720:FF:000084">
    <property type="entry name" value="Short-chain dehydrogenase reductase"/>
    <property type="match status" value="1"/>
</dbReference>
<dbReference type="PRINTS" id="PR00081">
    <property type="entry name" value="GDHRDH"/>
</dbReference>
<dbReference type="EMBL" id="OX465086">
    <property type="protein sequence ID" value="CAI9265752.1"/>
    <property type="molecule type" value="Genomic_DNA"/>
</dbReference>
<protein>
    <recommendedName>
        <fullName evidence="5">Glucose/ribitol dehydrogenase</fullName>
    </recommendedName>
</protein>
<dbReference type="PANTHER" id="PTHR48107:SF32">
    <property type="entry name" value="GLUCOSE_RIBITOL DEHYDROGENASE-RELATED"/>
    <property type="match status" value="1"/>
</dbReference>
<evidence type="ECO:0000313" key="4">
    <source>
        <dbReference type="Proteomes" id="UP001177003"/>
    </source>
</evidence>
<gene>
    <name evidence="3" type="ORF">LSALG_LOCUS6340</name>
</gene>
<keyword evidence="2" id="KW-0560">Oxidoreductase</keyword>
<dbReference type="InterPro" id="IPR002347">
    <property type="entry name" value="SDR_fam"/>
</dbReference>
<dbReference type="Gene3D" id="3.40.50.720">
    <property type="entry name" value="NAD(P)-binding Rossmann-like Domain"/>
    <property type="match status" value="1"/>
</dbReference>
<evidence type="ECO:0000256" key="2">
    <source>
        <dbReference type="ARBA" id="ARBA00023002"/>
    </source>
</evidence>
<dbReference type="SUPFAM" id="SSF51735">
    <property type="entry name" value="NAD(P)-binding Rossmann-fold domains"/>
    <property type="match status" value="1"/>
</dbReference>
<comment type="similarity">
    <text evidence="1">Belongs to the short-chain dehydrogenases/reductases (SDR) family.</text>
</comment>
<organism evidence="3 4">
    <name type="scientific">Lactuca saligna</name>
    <name type="common">Willowleaf lettuce</name>
    <dbReference type="NCBI Taxonomy" id="75948"/>
    <lineage>
        <taxon>Eukaryota</taxon>
        <taxon>Viridiplantae</taxon>
        <taxon>Streptophyta</taxon>
        <taxon>Embryophyta</taxon>
        <taxon>Tracheophyta</taxon>
        <taxon>Spermatophyta</taxon>
        <taxon>Magnoliopsida</taxon>
        <taxon>eudicotyledons</taxon>
        <taxon>Gunneridae</taxon>
        <taxon>Pentapetalae</taxon>
        <taxon>asterids</taxon>
        <taxon>campanulids</taxon>
        <taxon>Asterales</taxon>
        <taxon>Asteraceae</taxon>
        <taxon>Cichorioideae</taxon>
        <taxon>Cichorieae</taxon>
        <taxon>Lactucinae</taxon>
        <taxon>Lactuca</taxon>
    </lineage>
</organism>
<reference evidence="3" key="1">
    <citation type="submission" date="2023-04" db="EMBL/GenBank/DDBJ databases">
        <authorList>
            <person name="Vijverberg K."/>
            <person name="Xiong W."/>
            <person name="Schranz E."/>
        </authorList>
    </citation>
    <scope>NUCLEOTIDE SEQUENCE</scope>
</reference>
<evidence type="ECO:0000256" key="1">
    <source>
        <dbReference type="ARBA" id="ARBA00006484"/>
    </source>
</evidence>
<dbReference type="InterPro" id="IPR036291">
    <property type="entry name" value="NAD(P)-bd_dom_sf"/>
</dbReference>
<dbReference type="PRINTS" id="PR00080">
    <property type="entry name" value="SDRFAMILY"/>
</dbReference>
<keyword evidence="4" id="KW-1185">Reference proteome</keyword>
<dbReference type="Proteomes" id="UP001177003">
    <property type="component" value="Chromosome 0"/>
</dbReference>
<name>A0AA35VQR0_LACSI</name>
<dbReference type="GO" id="GO:0016616">
    <property type="term" value="F:oxidoreductase activity, acting on the CH-OH group of donors, NAD or NADP as acceptor"/>
    <property type="evidence" value="ECO:0007669"/>
    <property type="project" value="UniProtKB-ARBA"/>
</dbReference>
<dbReference type="PROSITE" id="PS00061">
    <property type="entry name" value="ADH_SHORT"/>
    <property type="match status" value="1"/>
</dbReference>
<dbReference type="AlphaFoldDB" id="A0AA35VQR0"/>
<evidence type="ECO:0000313" key="3">
    <source>
        <dbReference type="EMBL" id="CAI9265752.1"/>
    </source>
</evidence>
<dbReference type="PANTHER" id="PTHR48107">
    <property type="entry name" value="NADPH-DEPENDENT ALDEHYDE REDUCTASE-LIKE PROTEIN, CHLOROPLASTIC-RELATED"/>
    <property type="match status" value="1"/>
</dbReference>
<dbReference type="Pfam" id="PF13561">
    <property type="entry name" value="adh_short_C2"/>
    <property type="match status" value="1"/>
</dbReference>
<evidence type="ECO:0008006" key="5">
    <source>
        <dbReference type="Google" id="ProtNLM"/>
    </source>
</evidence>
<dbReference type="InterPro" id="IPR020904">
    <property type="entry name" value="Sc_DH/Rdtase_CS"/>
</dbReference>
<proteinExistence type="inferred from homology"/>
<accession>A0AA35VQR0</accession>